<keyword evidence="2" id="KW-0067">ATP-binding</keyword>
<feature type="domain" description="DNA primase/helicase Gp4 N-terminal Bacteriophage T7-like" evidence="1">
    <location>
        <begin position="35"/>
        <end position="69"/>
    </location>
</feature>
<dbReference type="OrthoDB" id="9811157at2"/>
<dbReference type="InterPro" id="IPR055570">
    <property type="entry name" value="DUF7146"/>
</dbReference>
<dbReference type="SMART" id="SM00778">
    <property type="entry name" value="Prim_Zn_Ribbon"/>
    <property type="match status" value="1"/>
</dbReference>
<evidence type="ECO:0000259" key="1">
    <source>
        <dbReference type="SMART" id="SM00778"/>
    </source>
</evidence>
<dbReference type="SUPFAM" id="SSF57783">
    <property type="entry name" value="Zinc beta-ribbon"/>
    <property type="match status" value="1"/>
</dbReference>
<organism evidence="2 3">
    <name type="scientific">Limimaricola pyoseonensis</name>
    <dbReference type="NCBI Taxonomy" id="521013"/>
    <lineage>
        <taxon>Bacteria</taxon>
        <taxon>Pseudomonadati</taxon>
        <taxon>Pseudomonadota</taxon>
        <taxon>Alphaproteobacteria</taxon>
        <taxon>Rhodobacterales</taxon>
        <taxon>Paracoccaceae</taxon>
        <taxon>Limimaricola</taxon>
    </lineage>
</organism>
<reference evidence="3" key="1">
    <citation type="submission" date="2016-10" db="EMBL/GenBank/DDBJ databases">
        <authorList>
            <person name="Varghese N."/>
            <person name="Submissions S."/>
        </authorList>
    </citation>
    <scope>NUCLEOTIDE SEQUENCE [LARGE SCALE GENOMIC DNA]</scope>
    <source>
        <strain evidence="3">DSM 21424</strain>
    </source>
</reference>
<dbReference type="GO" id="GO:0004386">
    <property type="term" value="F:helicase activity"/>
    <property type="evidence" value="ECO:0007669"/>
    <property type="project" value="UniProtKB-KW"/>
</dbReference>
<dbReference type="EMBL" id="FNAT01000005">
    <property type="protein sequence ID" value="SDE90558.1"/>
    <property type="molecule type" value="Genomic_DNA"/>
</dbReference>
<dbReference type="InterPro" id="IPR036977">
    <property type="entry name" value="DNA_primase_Znf_CHC2"/>
</dbReference>
<proteinExistence type="predicted"/>
<dbReference type="STRING" id="521013.SAMN04488567_2888"/>
<evidence type="ECO:0000313" key="3">
    <source>
        <dbReference type="Proteomes" id="UP000198922"/>
    </source>
</evidence>
<dbReference type="AlphaFoldDB" id="A0A1G7GQV5"/>
<dbReference type="GO" id="GO:0008270">
    <property type="term" value="F:zinc ion binding"/>
    <property type="evidence" value="ECO:0007669"/>
    <property type="project" value="InterPro"/>
</dbReference>
<keyword evidence="2" id="KW-0547">Nucleotide-binding</keyword>
<keyword evidence="3" id="KW-1185">Reference proteome</keyword>
<evidence type="ECO:0000313" key="2">
    <source>
        <dbReference type="EMBL" id="SDE90558.1"/>
    </source>
</evidence>
<dbReference type="Gene3D" id="3.90.580.10">
    <property type="entry name" value="Zinc finger, CHC2-type domain"/>
    <property type="match status" value="1"/>
</dbReference>
<keyword evidence="2" id="KW-0378">Hydrolase</keyword>
<keyword evidence="2" id="KW-0347">Helicase</keyword>
<dbReference type="GO" id="GO:0006260">
    <property type="term" value="P:DNA replication"/>
    <property type="evidence" value="ECO:0007669"/>
    <property type="project" value="InterPro"/>
</dbReference>
<dbReference type="InterPro" id="IPR013237">
    <property type="entry name" value="Phage_T7_Gp4_N"/>
</dbReference>
<dbReference type="Pfam" id="PF23639">
    <property type="entry name" value="DUF7146"/>
    <property type="match status" value="1"/>
</dbReference>
<dbReference type="Pfam" id="PF08273">
    <property type="entry name" value="Zn_Ribbon_Prim"/>
    <property type="match status" value="1"/>
</dbReference>
<gene>
    <name evidence="2" type="ORF">SAMN04488567_2888</name>
</gene>
<dbReference type="Proteomes" id="UP000198922">
    <property type="component" value="Unassembled WGS sequence"/>
</dbReference>
<protein>
    <submittedName>
        <fullName evidence="2">Zinc-binding domain of primase-helicase</fullName>
    </submittedName>
</protein>
<sequence length="377" mass="41138">MGVQDDTRLEEARAIPIVEVAHRLDIRGLKPSGREQVGPCPACGGTDRFSINPDLGVFNCRHCGGGDGVRLVELVLACDFKAALAWLVGEAEREIDPVVRRQREEARERDRANAERVAERKRAEAVSAARSIWDAAAPAAGSPVVDYLRLRGLPDALASSPPPCLRYAPALPYMVPAEDRGWQEVHRGPAMLAAIQLPSGQFSAVHRTWFDLDQPQGKARIMHEGAVLKRKKSLGSKRGCAIRLTHHKPRPGDFDTLVMGEGIETTFTALAADALPGTAYWAGIDLGNMAGKRVLRGKGMKYAGIPDLEDDSAFLPPPWIRRLVFIQDGDSDPRATRAQLLSGLRRARARIRGLNSISIVHAGEGQDLNDILTRDPK</sequence>
<dbReference type="GO" id="GO:0003677">
    <property type="term" value="F:DNA binding"/>
    <property type="evidence" value="ECO:0007669"/>
    <property type="project" value="InterPro"/>
</dbReference>
<accession>A0A1G7GQV5</accession>
<name>A0A1G7GQV5_9RHOB</name>